<evidence type="ECO:0000256" key="1">
    <source>
        <dbReference type="PIRNR" id="PIRNR006221"/>
    </source>
</evidence>
<gene>
    <name evidence="2" type="ORF">SAMN05216187_103170</name>
</gene>
<dbReference type="RefSeq" id="WP_092595860.1">
    <property type="nucleotide sequence ID" value="NZ_FNFI01000003.1"/>
</dbReference>
<dbReference type="Pfam" id="PF03881">
    <property type="entry name" value="Fructosamin_kin"/>
    <property type="match status" value="1"/>
</dbReference>
<dbReference type="AlphaFoldDB" id="A0A1G8XI99"/>
<dbReference type="OrthoDB" id="5291879at2"/>
<name>A0A1G8XI99_9STAP</name>
<dbReference type="GO" id="GO:0016301">
    <property type="term" value="F:kinase activity"/>
    <property type="evidence" value="ECO:0007669"/>
    <property type="project" value="UniProtKB-UniRule"/>
</dbReference>
<dbReference type="EMBL" id="FNFI01000003">
    <property type="protein sequence ID" value="SDJ90147.1"/>
    <property type="molecule type" value="Genomic_DNA"/>
</dbReference>
<dbReference type="SUPFAM" id="SSF56112">
    <property type="entry name" value="Protein kinase-like (PK-like)"/>
    <property type="match status" value="1"/>
</dbReference>
<dbReference type="PIRSF" id="PIRSF006221">
    <property type="entry name" value="Ketosamine-3-kinase"/>
    <property type="match status" value="1"/>
</dbReference>
<reference evidence="3" key="1">
    <citation type="submission" date="2016-10" db="EMBL/GenBank/DDBJ databases">
        <authorList>
            <person name="Varghese N."/>
            <person name="Submissions S."/>
        </authorList>
    </citation>
    <scope>NUCLEOTIDE SEQUENCE [LARGE SCALE GENOMIC DNA]</scope>
    <source>
        <strain evidence="3">CGMCC 1.8911</strain>
    </source>
</reference>
<accession>A0A1G8XI99</accession>
<dbReference type="Gene3D" id="3.30.200.20">
    <property type="entry name" value="Phosphorylase Kinase, domain 1"/>
    <property type="match status" value="1"/>
</dbReference>
<keyword evidence="1" id="KW-0808">Transferase</keyword>
<evidence type="ECO:0000313" key="3">
    <source>
        <dbReference type="Proteomes" id="UP000242700"/>
    </source>
</evidence>
<protein>
    <submittedName>
        <fullName evidence="2">Fructosamine-3-kinase</fullName>
    </submittedName>
</protein>
<dbReference type="Gene3D" id="3.90.1200.10">
    <property type="match status" value="1"/>
</dbReference>
<keyword evidence="1 2" id="KW-0418">Kinase</keyword>
<organism evidence="2 3">
    <name type="scientific">Jeotgalicoccus aerolatus</name>
    <dbReference type="NCBI Taxonomy" id="709510"/>
    <lineage>
        <taxon>Bacteria</taxon>
        <taxon>Bacillati</taxon>
        <taxon>Bacillota</taxon>
        <taxon>Bacilli</taxon>
        <taxon>Bacillales</taxon>
        <taxon>Staphylococcaceae</taxon>
        <taxon>Jeotgalicoccus</taxon>
    </lineage>
</organism>
<proteinExistence type="inferred from homology"/>
<evidence type="ECO:0000313" key="2">
    <source>
        <dbReference type="EMBL" id="SDJ90147.1"/>
    </source>
</evidence>
<sequence length="285" mass="32616">MNEKWSAQLPLEYIKNITPVSGGDVNEAYRIETENGIYFLLVQPNREADFYAAEISGLKDFERAGITAPRVIDYGQISGDAYLLLDFLEEGRGSQKDLGVMVAQLHMTYQKDGKYGYHLAYEGSDITFSNGWMDTWSEVFIDQRLTHLYKEINKQSLWSNKDDERFLEVLEIIKEELKTHQSKPSLLHGDLWAGNYMFLNDGSPALFDPSPLYGDREFDLGATQVFGGFGTDFYEAYDAAYPLEEGAAFRIEFYKLYLLLVHLVKFGKMYLGSVNSTMEKIINKK</sequence>
<dbReference type="Proteomes" id="UP000242700">
    <property type="component" value="Unassembled WGS sequence"/>
</dbReference>
<dbReference type="InterPro" id="IPR016477">
    <property type="entry name" value="Fructo-/Ketosamine-3-kinase"/>
</dbReference>
<dbReference type="PANTHER" id="PTHR12149">
    <property type="entry name" value="FRUCTOSAMINE 3 KINASE-RELATED PROTEIN"/>
    <property type="match status" value="1"/>
</dbReference>
<dbReference type="PANTHER" id="PTHR12149:SF8">
    <property type="entry name" value="PROTEIN-RIBULOSAMINE 3-KINASE"/>
    <property type="match status" value="1"/>
</dbReference>
<comment type="similarity">
    <text evidence="1">Belongs to the fructosamine kinase family.</text>
</comment>
<dbReference type="InterPro" id="IPR011009">
    <property type="entry name" value="Kinase-like_dom_sf"/>
</dbReference>
<dbReference type="STRING" id="586411.SAMN05216187_103170"/>